<evidence type="ECO:0000259" key="6">
    <source>
        <dbReference type="PROSITE" id="PS51826"/>
    </source>
</evidence>
<dbReference type="GO" id="GO:0005739">
    <property type="term" value="C:mitochondrion"/>
    <property type="evidence" value="ECO:0007669"/>
    <property type="project" value="EnsemblFungi"/>
</dbReference>
<dbReference type="AlphaFoldDB" id="A0A1Y2D2H1"/>
<accession>A0A1Y2D2H1</accession>
<dbReference type="OrthoDB" id="537444at2759"/>
<evidence type="ECO:0000313" key="8">
    <source>
        <dbReference type="Proteomes" id="UP000193642"/>
    </source>
</evidence>
<dbReference type="InterPro" id="IPR036625">
    <property type="entry name" value="E3-bd_dom_sf"/>
</dbReference>
<evidence type="ECO:0000259" key="5">
    <source>
        <dbReference type="PROSITE" id="PS50968"/>
    </source>
</evidence>
<evidence type="ECO:0000256" key="4">
    <source>
        <dbReference type="RuleBase" id="RU003423"/>
    </source>
</evidence>
<dbReference type="InterPro" id="IPR000089">
    <property type="entry name" value="Biotin_lipoyl"/>
</dbReference>
<dbReference type="SUPFAM" id="SSF51230">
    <property type="entry name" value="Single hybrid motif"/>
    <property type="match status" value="1"/>
</dbReference>
<gene>
    <name evidence="7" type="ORF">BCR33DRAFT_752466</name>
</gene>
<dbReference type="InterPro" id="IPR023213">
    <property type="entry name" value="CAT-like_dom_sf"/>
</dbReference>
<dbReference type="GO" id="GO:0004742">
    <property type="term" value="F:dihydrolipoyllysine-residue acetyltransferase activity"/>
    <property type="evidence" value="ECO:0007669"/>
    <property type="project" value="EnsemblFungi"/>
</dbReference>
<sequence>MTQGNLGAWKKQVGDKVSPGDILVEVETDKATMDFECQEEGYIAKIFVDANTKDVIVGAPIAILVENKEDVAKFASFTLAAAAAVPAAASPIAAAAQTATRRSGDRILASPAAKFIAAQKGIPLENINGTGPNGRIVKGDVLSYKGATGAAATRSAAAPSSSFTPAPPTAQAYIDTPLTNIRKVIAGRLTESKQSIPHYYLTVEETLNKQANGKYKLSVNDFVIKASSLALKDVPAVNSAWQGTFIREFQTSDIAIAVATDNGLITPIVSRAETLGLAGISNNVKYLAEKARDGKLQPHEYQGGSFTISNLGMFGIKSFTAIINPPHAAILALVLDDKSPKGFRVKKVFNVTLSCDHRVVDGAVGAQWLQAFKKYIENPITMIA</sequence>
<feature type="domain" description="Peripheral subunit-binding (PSBD)" evidence="6">
    <location>
        <begin position="108"/>
        <end position="145"/>
    </location>
</feature>
<dbReference type="FunFam" id="3.30.559.10:FF:000003">
    <property type="entry name" value="Acetyltransferase component of pyruvate dehydrogenase complex"/>
    <property type="match status" value="1"/>
</dbReference>
<dbReference type="CDD" id="cd06849">
    <property type="entry name" value="lipoyl_domain"/>
    <property type="match status" value="1"/>
</dbReference>
<keyword evidence="3" id="KW-0809">Transit peptide</keyword>
<dbReference type="PROSITE" id="PS50968">
    <property type="entry name" value="BIOTINYL_LIPOYL"/>
    <property type="match status" value="1"/>
</dbReference>
<dbReference type="GO" id="GO:0045254">
    <property type="term" value="C:pyruvate dehydrogenase complex"/>
    <property type="evidence" value="ECO:0007669"/>
    <property type="project" value="EnsemblFungi"/>
</dbReference>
<dbReference type="Gene3D" id="2.40.50.100">
    <property type="match status" value="1"/>
</dbReference>
<protein>
    <recommendedName>
        <fullName evidence="4">Dihydrolipoamide acetyltransferase component of pyruvate dehydrogenase complex</fullName>
        <ecNumber evidence="4">2.3.1.-</ecNumber>
    </recommendedName>
</protein>
<evidence type="ECO:0000256" key="3">
    <source>
        <dbReference type="ARBA" id="ARBA00022946"/>
    </source>
</evidence>
<comment type="similarity">
    <text evidence="1 4">Belongs to the 2-oxoacid dehydrogenase family.</text>
</comment>
<dbReference type="Gene3D" id="4.10.320.10">
    <property type="entry name" value="E3-binding domain"/>
    <property type="match status" value="1"/>
</dbReference>
<organism evidence="7 8">
    <name type="scientific">Rhizoclosmatium globosum</name>
    <dbReference type="NCBI Taxonomy" id="329046"/>
    <lineage>
        <taxon>Eukaryota</taxon>
        <taxon>Fungi</taxon>
        <taxon>Fungi incertae sedis</taxon>
        <taxon>Chytridiomycota</taxon>
        <taxon>Chytridiomycota incertae sedis</taxon>
        <taxon>Chytridiomycetes</taxon>
        <taxon>Chytridiales</taxon>
        <taxon>Chytriomycetaceae</taxon>
        <taxon>Rhizoclosmatium</taxon>
    </lineage>
</organism>
<dbReference type="Gene3D" id="3.30.559.10">
    <property type="entry name" value="Chloramphenicol acetyltransferase-like domain"/>
    <property type="match status" value="1"/>
</dbReference>
<dbReference type="InterPro" id="IPR004167">
    <property type="entry name" value="PSBD"/>
</dbReference>
<keyword evidence="4" id="KW-0808">Transferase</keyword>
<evidence type="ECO:0000256" key="2">
    <source>
        <dbReference type="ARBA" id="ARBA00022823"/>
    </source>
</evidence>
<dbReference type="PANTHER" id="PTHR23151:SF90">
    <property type="entry name" value="DIHYDROLIPOYLLYSINE-RESIDUE ACETYLTRANSFERASE COMPONENT OF PYRUVATE DEHYDROGENASE COMPLEX, MITOCHONDRIAL-RELATED"/>
    <property type="match status" value="1"/>
</dbReference>
<keyword evidence="4" id="KW-0012">Acyltransferase</keyword>
<keyword evidence="7" id="KW-0670">Pyruvate</keyword>
<dbReference type="Pfam" id="PF00364">
    <property type="entry name" value="Biotin_lipoyl"/>
    <property type="match status" value="1"/>
</dbReference>
<dbReference type="Proteomes" id="UP000193642">
    <property type="component" value="Unassembled WGS sequence"/>
</dbReference>
<dbReference type="PROSITE" id="PS51826">
    <property type="entry name" value="PSBD"/>
    <property type="match status" value="1"/>
</dbReference>
<dbReference type="FunFam" id="2.40.50.100:FF:000010">
    <property type="entry name" value="Acetyltransferase component of pyruvate dehydrogenase complex"/>
    <property type="match status" value="1"/>
</dbReference>
<proteinExistence type="inferred from homology"/>
<evidence type="ECO:0000256" key="1">
    <source>
        <dbReference type="ARBA" id="ARBA00007317"/>
    </source>
</evidence>
<evidence type="ECO:0000313" key="7">
    <source>
        <dbReference type="EMBL" id="ORY53482.1"/>
    </source>
</evidence>
<dbReference type="SUPFAM" id="SSF52777">
    <property type="entry name" value="CoA-dependent acyltransferases"/>
    <property type="match status" value="1"/>
</dbReference>
<keyword evidence="2 4" id="KW-0450">Lipoyl</keyword>
<dbReference type="InterPro" id="IPR003016">
    <property type="entry name" value="2-oxoA_DH_lipoyl-BS"/>
</dbReference>
<dbReference type="InterPro" id="IPR001078">
    <property type="entry name" value="2-oxoacid_DH_actylTfrase"/>
</dbReference>
<dbReference type="GO" id="GO:0006086">
    <property type="term" value="P:pyruvate decarboxylation to acetyl-CoA"/>
    <property type="evidence" value="ECO:0007669"/>
    <property type="project" value="EnsemblFungi"/>
</dbReference>
<keyword evidence="8" id="KW-1185">Reference proteome</keyword>
<dbReference type="PROSITE" id="PS00189">
    <property type="entry name" value="LIPOYL"/>
    <property type="match status" value="1"/>
</dbReference>
<dbReference type="STRING" id="329046.A0A1Y2D2H1"/>
<feature type="domain" description="Lipoyl-binding" evidence="5">
    <location>
        <begin position="1"/>
        <end position="65"/>
    </location>
</feature>
<dbReference type="Pfam" id="PF02817">
    <property type="entry name" value="E3_binding"/>
    <property type="match status" value="1"/>
</dbReference>
<dbReference type="EC" id="2.3.1.-" evidence="4"/>
<dbReference type="SUPFAM" id="SSF47005">
    <property type="entry name" value="Peripheral subunit-binding domain of 2-oxo acid dehydrogenase complex"/>
    <property type="match status" value="1"/>
</dbReference>
<dbReference type="InterPro" id="IPR045257">
    <property type="entry name" value="E2/Pdx1"/>
</dbReference>
<dbReference type="PANTHER" id="PTHR23151">
    <property type="entry name" value="DIHYDROLIPOAMIDE ACETYL/SUCCINYL-TRANSFERASE-RELATED"/>
    <property type="match status" value="1"/>
</dbReference>
<reference evidence="7 8" key="1">
    <citation type="submission" date="2016-07" db="EMBL/GenBank/DDBJ databases">
        <title>Pervasive Adenine N6-methylation of Active Genes in Fungi.</title>
        <authorList>
            <consortium name="DOE Joint Genome Institute"/>
            <person name="Mondo S.J."/>
            <person name="Dannebaum R.O."/>
            <person name="Kuo R.C."/>
            <person name="Labutti K."/>
            <person name="Haridas S."/>
            <person name="Kuo A."/>
            <person name="Salamov A."/>
            <person name="Ahrendt S.R."/>
            <person name="Lipzen A."/>
            <person name="Sullivan W."/>
            <person name="Andreopoulos W.B."/>
            <person name="Clum A."/>
            <person name="Lindquist E."/>
            <person name="Daum C."/>
            <person name="Ramamoorthy G.K."/>
            <person name="Gryganskyi A."/>
            <person name="Culley D."/>
            <person name="Magnuson J.K."/>
            <person name="James T.Y."/>
            <person name="O'Malley M.A."/>
            <person name="Stajich J.E."/>
            <person name="Spatafora J.W."/>
            <person name="Visel A."/>
            <person name="Grigoriev I.V."/>
        </authorList>
    </citation>
    <scope>NUCLEOTIDE SEQUENCE [LARGE SCALE GENOMIC DNA]</scope>
    <source>
        <strain evidence="7 8">JEL800</strain>
    </source>
</reference>
<dbReference type="InterPro" id="IPR011053">
    <property type="entry name" value="Single_hybrid_motif"/>
</dbReference>
<comment type="cofactor">
    <cofactor evidence="4">
        <name>(R)-lipoate</name>
        <dbReference type="ChEBI" id="CHEBI:83088"/>
    </cofactor>
</comment>
<dbReference type="Pfam" id="PF00198">
    <property type="entry name" value="2-oxoacid_dh"/>
    <property type="match status" value="1"/>
</dbReference>
<name>A0A1Y2D2H1_9FUNG</name>
<dbReference type="EMBL" id="MCGO01000001">
    <property type="protein sequence ID" value="ORY53482.1"/>
    <property type="molecule type" value="Genomic_DNA"/>
</dbReference>
<comment type="caution">
    <text evidence="7">The sequence shown here is derived from an EMBL/GenBank/DDBJ whole genome shotgun (WGS) entry which is preliminary data.</text>
</comment>